<keyword evidence="1" id="KW-0560">Oxidoreductase</keyword>
<dbReference type="GO" id="GO:0016491">
    <property type="term" value="F:oxidoreductase activity"/>
    <property type="evidence" value="ECO:0007669"/>
    <property type="project" value="UniProtKB-KW"/>
</dbReference>
<accession>A0AAF0W1H1</accession>
<dbReference type="PANTHER" id="PTHR13871:SF96">
    <property type="entry name" value="THIOREDOXIN DOMAIN-CONTAINING PROTEIN"/>
    <property type="match status" value="1"/>
</dbReference>
<keyword evidence="4" id="KW-1185">Reference proteome</keyword>
<evidence type="ECO:0000256" key="1">
    <source>
        <dbReference type="ARBA" id="ARBA00023002"/>
    </source>
</evidence>
<dbReference type="InterPro" id="IPR052259">
    <property type="entry name" value="Nucleoredoxin-like"/>
</dbReference>
<evidence type="ECO:0000313" key="4">
    <source>
        <dbReference type="Proteomes" id="UP000077755"/>
    </source>
</evidence>
<protein>
    <recommendedName>
        <fullName evidence="5">Thioredoxin-like fold domain-containing protein</fullName>
    </recommendedName>
</protein>
<sequence length="240" mass="27422">MMYYNELKTKNQNFELVLLYLSDTHKTTGSTKENFQKTFETMPWLVLPFKDPVLKKLKRLFGYPDGGSCFDAGPSLVLVGPRKNVIGCGDIIEPGPASIFREYYDGDLFSREEFAKIERGRVGELKLEMLCSPNTFFKSKDGSQVQFSQLAGKRIIFLFEGDYPEYDGICFRGPLYSAYMDSKGTANEFEVIYFPNTKEINDKSYNRYHSSLLLAFGRDGSLVRKNDMSVVRGLLFSLLQ</sequence>
<proteinExistence type="predicted"/>
<dbReference type="AlphaFoldDB" id="A0AAF0W1H1"/>
<evidence type="ECO:0000313" key="3">
    <source>
        <dbReference type="EMBL" id="WOG81441.1"/>
    </source>
</evidence>
<evidence type="ECO:0000256" key="2">
    <source>
        <dbReference type="ARBA" id="ARBA00023027"/>
    </source>
</evidence>
<dbReference type="PANTHER" id="PTHR13871">
    <property type="entry name" value="THIOREDOXIN"/>
    <property type="match status" value="1"/>
</dbReference>
<organism evidence="3 4">
    <name type="scientific">Daucus carota subsp. sativus</name>
    <name type="common">Carrot</name>
    <dbReference type="NCBI Taxonomy" id="79200"/>
    <lineage>
        <taxon>Eukaryota</taxon>
        <taxon>Viridiplantae</taxon>
        <taxon>Streptophyta</taxon>
        <taxon>Embryophyta</taxon>
        <taxon>Tracheophyta</taxon>
        <taxon>Spermatophyta</taxon>
        <taxon>Magnoliopsida</taxon>
        <taxon>eudicotyledons</taxon>
        <taxon>Gunneridae</taxon>
        <taxon>Pentapetalae</taxon>
        <taxon>asterids</taxon>
        <taxon>campanulids</taxon>
        <taxon>Apiales</taxon>
        <taxon>Apiaceae</taxon>
        <taxon>Apioideae</taxon>
        <taxon>Scandiceae</taxon>
        <taxon>Daucinae</taxon>
        <taxon>Daucus</taxon>
        <taxon>Daucus sect. Daucus</taxon>
    </lineage>
</organism>
<keyword evidence="2" id="KW-0520">NAD</keyword>
<reference evidence="3" key="1">
    <citation type="journal article" date="2016" name="Nat. Genet.">
        <title>A high-quality carrot genome assembly provides new insights into carotenoid accumulation and asterid genome evolution.</title>
        <authorList>
            <person name="Iorizzo M."/>
            <person name="Ellison S."/>
            <person name="Senalik D."/>
            <person name="Zeng P."/>
            <person name="Satapoomin P."/>
            <person name="Huang J."/>
            <person name="Bowman M."/>
            <person name="Iovene M."/>
            <person name="Sanseverino W."/>
            <person name="Cavagnaro P."/>
            <person name="Yildiz M."/>
            <person name="Macko-Podgorni A."/>
            <person name="Moranska E."/>
            <person name="Grzebelus E."/>
            <person name="Grzebelus D."/>
            <person name="Ashrafi H."/>
            <person name="Zheng Z."/>
            <person name="Cheng S."/>
            <person name="Spooner D."/>
            <person name="Van Deynze A."/>
            <person name="Simon P."/>
        </authorList>
    </citation>
    <scope>NUCLEOTIDE SEQUENCE</scope>
    <source>
        <tissue evidence="3">Leaf</tissue>
    </source>
</reference>
<dbReference type="KEGG" id="dcr:108205122"/>
<gene>
    <name evidence="3" type="ORF">DCAR_0100588</name>
</gene>
<dbReference type="SUPFAM" id="SSF52833">
    <property type="entry name" value="Thioredoxin-like"/>
    <property type="match status" value="1"/>
</dbReference>
<dbReference type="EMBL" id="CP093343">
    <property type="protein sequence ID" value="WOG81441.1"/>
    <property type="molecule type" value="Genomic_DNA"/>
</dbReference>
<evidence type="ECO:0008006" key="5">
    <source>
        <dbReference type="Google" id="ProtNLM"/>
    </source>
</evidence>
<dbReference type="InterPro" id="IPR036249">
    <property type="entry name" value="Thioredoxin-like_sf"/>
</dbReference>
<dbReference type="Proteomes" id="UP000077755">
    <property type="component" value="Chromosome 1"/>
</dbReference>
<dbReference type="Gene3D" id="3.40.30.10">
    <property type="entry name" value="Glutaredoxin"/>
    <property type="match status" value="1"/>
</dbReference>
<name>A0AAF0W1H1_DAUCS</name>
<reference evidence="3" key="2">
    <citation type="submission" date="2022-03" db="EMBL/GenBank/DDBJ databases">
        <title>Draft title - Genomic analysis of global carrot germplasm unveils the trajectory of domestication and the origin of high carotenoid orange carrot.</title>
        <authorList>
            <person name="Iorizzo M."/>
            <person name="Ellison S."/>
            <person name="Senalik D."/>
            <person name="Macko-Podgorni A."/>
            <person name="Grzebelus D."/>
            <person name="Bostan H."/>
            <person name="Rolling W."/>
            <person name="Curaba J."/>
            <person name="Simon P."/>
        </authorList>
    </citation>
    <scope>NUCLEOTIDE SEQUENCE</scope>
    <source>
        <tissue evidence="3">Leaf</tissue>
    </source>
</reference>